<keyword evidence="1" id="KW-0560">Oxidoreductase</keyword>
<dbReference type="EMBL" id="JAPTYD010000012">
    <property type="protein sequence ID" value="MCZ0962119.1"/>
    <property type="molecule type" value="Genomic_DNA"/>
</dbReference>
<name>A0ABT4J4R8_9RHOB</name>
<dbReference type="InterPro" id="IPR046826">
    <property type="entry name" value="PDH_N"/>
</dbReference>
<dbReference type="Proteomes" id="UP001149822">
    <property type="component" value="Unassembled WGS sequence"/>
</dbReference>
<proteinExistence type="predicted"/>
<organism evidence="3 4">
    <name type="scientific">Paracoccus benzoatiresistens</name>
    <dbReference type="NCBI Taxonomy" id="2997341"/>
    <lineage>
        <taxon>Bacteria</taxon>
        <taxon>Pseudomonadati</taxon>
        <taxon>Pseudomonadota</taxon>
        <taxon>Alphaproteobacteria</taxon>
        <taxon>Rhodobacterales</taxon>
        <taxon>Paracoccaceae</taxon>
        <taxon>Paracoccus</taxon>
    </lineage>
</organism>
<dbReference type="Gene3D" id="3.40.50.720">
    <property type="entry name" value="NAD(P)-binding Rossmann-like Domain"/>
    <property type="match status" value="1"/>
</dbReference>
<dbReference type="PROSITE" id="PS51176">
    <property type="entry name" value="PDH_ADH"/>
    <property type="match status" value="1"/>
</dbReference>
<evidence type="ECO:0000313" key="4">
    <source>
        <dbReference type="Proteomes" id="UP001149822"/>
    </source>
</evidence>
<accession>A0ABT4J4R8</accession>
<evidence type="ECO:0000256" key="1">
    <source>
        <dbReference type="ARBA" id="ARBA00023002"/>
    </source>
</evidence>
<protein>
    <submittedName>
        <fullName evidence="3">Prephenate dehydrogenase</fullName>
    </submittedName>
</protein>
<evidence type="ECO:0000259" key="2">
    <source>
        <dbReference type="PROSITE" id="PS51176"/>
    </source>
</evidence>
<dbReference type="RefSeq" id="WP_268942143.1">
    <property type="nucleotide sequence ID" value="NZ_JAPTYD010000012.1"/>
</dbReference>
<feature type="domain" description="Prephenate/arogenate dehydrogenase" evidence="2">
    <location>
        <begin position="6"/>
        <end position="238"/>
    </location>
</feature>
<comment type="caution">
    <text evidence="3">The sequence shown here is derived from an EMBL/GenBank/DDBJ whole genome shotgun (WGS) entry which is preliminary data.</text>
</comment>
<keyword evidence="4" id="KW-1185">Reference proteome</keyword>
<dbReference type="Pfam" id="PF20463">
    <property type="entry name" value="PDH_C"/>
    <property type="match status" value="1"/>
</dbReference>
<dbReference type="InterPro" id="IPR046825">
    <property type="entry name" value="PDH_C"/>
</dbReference>
<dbReference type="SUPFAM" id="SSF51735">
    <property type="entry name" value="NAD(P)-binding Rossmann-fold domains"/>
    <property type="match status" value="1"/>
</dbReference>
<reference evidence="3" key="1">
    <citation type="submission" date="2022-12" db="EMBL/GenBank/DDBJ databases">
        <title>Paracoccus sp. EF6 isolated from a lake water.</title>
        <authorList>
            <person name="Liu H."/>
        </authorList>
    </citation>
    <scope>NUCLEOTIDE SEQUENCE</scope>
    <source>
        <strain evidence="3">EF6</strain>
    </source>
</reference>
<dbReference type="SUPFAM" id="SSF48179">
    <property type="entry name" value="6-phosphogluconate dehydrogenase C-terminal domain-like"/>
    <property type="match status" value="1"/>
</dbReference>
<dbReference type="InterPro" id="IPR036291">
    <property type="entry name" value="NAD(P)-bd_dom_sf"/>
</dbReference>
<gene>
    <name evidence="3" type="ORF">OU682_10865</name>
</gene>
<dbReference type="Gene3D" id="1.10.3660.10">
    <property type="entry name" value="6-phosphogluconate dehydrogenase C-terminal like domain"/>
    <property type="match status" value="1"/>
</dbReference>
<dbReference type="InterPro" id="IPR008927">
    <property type="entry name" value="6-PGluconate_DH-like_C_sf"/>
</dbReference>
<dbReference type="Pfam" id="PF02153">
    <property type="entry name" value="PDH_N"/>
    <property type="match status" value="1"/>
</dbReference>
<evidence type="ECO:0000313" key="3">
    <source>
        <dbReference type="EMBL" id="MCZ0962119.1"/>
    </source>
</evidence>
<dbReference type="InterPro" id="IPR050812">
    <property type="entry name" value="Preph/Arog_dehydrog"/>
</dbReference>
<dbReference type="PANTHER" id="PTHR21363:SF0">
    <property type="entry name" value="PREPHENATE DEHYDROGENASE [NADP(+)]"/>
    <property type="match status" value="1"/>
</dbReference>
<dbReference type="InterPro" id="IPR003099">
    <property type="entry name" value="Prephen_DH"/>
</dbReference>
<sequence>MSVRPQTLSIIGFGAFGQLIARHLRPHLALSVCDPRVRSNDLPQVDPTQAARADVVVLAVPLPQLEGVLHAIAPHLRPGATVIDVASVKLHPARLMLQILPDHVEIIASHPLFGPASAAGGLAGHRIAWCPLRGKGHRRLAAFLRGQGLEVIETTPDQHDRDMAVVQGLTHLIARSLTRLGPLPQLMATRSFQKLVEAAALVQDDSPELLATILRANPHAAPVRARFLAEAAGLAAGN</sequence>
<dbReference type="PANTHER" id="PTHR21363">
    <property type="entry name" value="PREPHENATE DEHYDROGENASE"/>
    <property type="match status" value="1"/>
</dbReference>